<protein>
    <submittedName>
        <fullName evidence="2">Uncharacterized protein</fullName>
    </submittedName>
</protein>
<organism evidence="2">
    <name type="scientific">Anguilla anguilla</name>
    <name type="common">European freshwater eel</name>
    <name type="synonym">Muraena anguilla</name>
    <dbReference type="NCBI Taxonomy" id="7936"/>
    <lineage>
        <taxon>Eukaryota</taxon>
        <taxon>Metazoa</taxon>
        <taxon>Chordata</taxon>
        <taxon>Craniata</taxon>
        <taxon>Vertebrata</taxon>
        <taxon>Euteleostomi</taxon>
        <taxon>Actinopterygii</taxon>
        <taxon>Neopterygii</taxon>
        <taxon>Teleostei</taxon>
        <taxon>Anguilliformes</taxon>
        <taxon>Anguillidae</taxon>
        <taxon>Anguilla</taxon>
    </lineage>
</organism>
<accession>A0A0E9Q220</accession>
<proteinExistence type="predicted"/>
<feature type="region of interest" description="Disordered" evidence="1">
    <location>
        <begin position="35"/>
        <end position="57"/>
    </location>
</feature>
<sequence length="57" mass="6356">MSRRQPWEVLLLLEITEHSKRTQTKQGLERVATGGATHKISSLPEANTAKGSGVWNR</sequence>
<evidence type="ECO:0000313" key="2">
    <source>
        <dbReference type="EMBL" id="JAH10931.1"/>
    </source>
</evidence>
<evidence type="ECO:0000256" key="1">
    <source>
        <dbReference type="SAM" id="MobiDB-lite"/>
    </source>
</evidence>
<dbReference type="AlphaFoldDB" id="A0A0E9Q220"/>
<reference evidence="2" key="2">
    <citation type="journal article" date="2015" name="Fish Shellfish Immunol.">
        <title>Early steps in the European eel (Anguilla anguilla)-Vibrio vulnificus interaction in the gills: Role of the RtxA13 toxin.</title>
        <authorList>
            <person name="Callol A."/>
            <person name="Pajuelo D."/>
            <person name="Ebbesson L."/>
            <person name="Teles M."/>
            <person name="MacKenzie S."/>
            <person name="Amaro C."/>
        </authorList>
    </citation>
    <scope>NUCLEOTIDE SEQUENCE</scope>
</reference>
<dbReference type="EMBL" id="GBXM01097646">
    <property type="protein sequence ID" value="JAH10931.1"/>
    <property type="molecule type" value="Transcribed_RNA"/>
</dbReference>
<reference evidence="2" key="1">
    <citation type="submission" date="2014-11" db="EMBL/GenBank/DDBJ databases">
        <authorList>
            <person name="Amaro Gonzalez C."/>
        </authorList>
    </citation>
    <scope>NUCLEOTIDE SEQUENCE</scope>
</reference>
<name>A0A0E9Q220_ANGAN</name>